<accession>A0A1L4A0D4</accession>
<protein>
    <recommendedName>
        <fullName evidence="3">HPP transmembrane region domain-containing protein</fullName>
    </recommendedName>
</protein>
<feature type="transmembrane region" description="Helical" evidence="2">
    <location>
        <begin position="51"/>
        <end position="71"/>
    </location>
</feature>
<dbReference type="InterPro" id="IPR007065">
    <property type="entry name" value="HPP"/>
</dbReference>
<keyword evidence="2" id="KW-0472">Membrane</keyword>
<keyword evidence="2" id="KW-1133">Transmembrane helix</keyword>
<feature type="transmembrane region" description="Helical" evidence="2">
    <location>
        <begin position="77"/>
        <end position="97"/>
    </location>
</feature>
<dbReference type="KEGG" id="sphj:BSL82_18075"/>
<evidence type="ECO:0000313" key="5">
    <source>
        <dbReference type="Proteomes" id="UP000182063"/>
    </source>
</evidence>
<geneLocation type="plasmid" evidence="5">
    <name>phsl1</name>
</geneLocation>
<dbReference type="PANTHER" id="PTHR33741:SF5">
    <property type="entry name" value="TRANSMEMBRANE PROTEIN DDB_G0269096-RELATED"/>
    <property type="match status" value="1"/>
</dbReference>
<organism evidence="4 5">
    <name type="scientific">Tardibacter chloracetimidivorans</name>
    <dbReference type="NCBI Taxonomy" id="1921510"/>
    <lineage>
        <taxon>Bacteria</taxon>
        <taxon>Pseudomonadati</taxon>
        <taxon>Pseudomonadota</taxon>
        <taxon>Alphaproteobacteria</taxon>
        <taxon>Sphingomonadales</taxon>
        <taxon>Sphingomonadaceae</taxon>
        <taxon>Tardibacter</taxon>
    </lineage>
</organism>
<dbReference type="InterPro" id="IPR058581">
    <property type="entry name" value="TM_HPP"/>
</dbReference>
<proteinExistence type="predicted"/>
<evidence type="ECO:0000313" key="4">
    <source>
        <dbReference type="EMBL" id="API61344.1"/>
    </source>
</evidence>
<keyword evidence="5" id="KW-1185">Reference proteome</keyword>
<dbReference type="AlphaFoldDB" id="A0A1L4A0D4"/>
<feature type="transmembrane region" description="Helical" evidence="2">
    <location>
        <begin position="104"/>
        <end position="122"/>
    </location>
</feature>
<feature type="compositionally biased region" description="Basic and acidic residues" evidence="1">
    <location>
        <begin position="7"/>
        <end position="18"/>
    </location>
</feature>
<feature type="domain" description="HPP transmembrane region" evidence="3">
    <location>
        <begin position="60"/>
        <end position="190"/>
    </location>
</feature>
<sequence>MRSLNAYEHDTSALRDESTQVSDVEGSSAPNGALVAGKPQERSKRSFPSPLAAAIGGGSAMGAVVGLLVAISQAFSTALVITSLASSAATVIGTSGTPPTRPRAILFGHISSALCGLLVAAMMTPGPLAYGIAVGLASAVMIATQRLHPPAAANAIISFIYQDTMVAYLFAIVAIAAMIALLSAILRARLSVPR</sequence>
<gene>
    <name evidence="4" type="ORF">BSL82_18075</name>
</gene>
<keyword evidence="4" id="KW-0614">Plasmid</keyword>
<name>A0A1L4A0D4_9SPHN</name>
<dbReference type="Pfam" id="PF04982">
    <property type="entry name" value="TM_HPP"/>
    <property type="match status" value="1"/>
</dbReference>
<dbReference type="PANTHER" id="PTHR33741">
    <property type="entry name" value="TRANSMEMBRANE PROTEIN DDB_G0269096-RELATED"/>
    <property type="match status" value="1"/>
</dbReference>
<feature type="region of interest" description="Disordered" evidence="1">
    <location>
        <begin position="1"/>
        <end position="46"/>
    </location>
</feature>
<evidence type="ECO:0000259" key="3">
    <source>
        <dbReference type="Pfam" id="PF04982"/>
    </source>
</evidence>
<evidence type="ECO:0000256" key="2">
    <source>
        <dbReference type="SAM" id="Phobius"/>
    </source>
</evidence>
<keyword evidence="2" id="KW-0812">Transmembrane</keyword>
<evidence type="ECO:0000256" key="1">
    <source>
        <dbReference type="SAM" id="MobiDB-lite"/>
    </source>
</evidence>
<feature type="transmembrane region" description="Helical" evidence="2">
    <location>
        <begin position="165"/>
        <end position="186"/>
    </location>
</feature>
<reference evidence="4 5" key="1">
    <citation type="submission" date="2016-11" db="EMBL/GenBank/DDBJ databases">
        <title>Complete Genome Sequence of alachlor-degrading Sphingomonas sp. strain JJ-A5.</title>
        <authorList>
            <person name="Lee H."/>
            <person name="Ka J.-O."/>
        </authorList>
    </citation>
    <scope>NUCLEOTIDE SEQUENCE [LARGE SCALE GENOMIC DNA]</scope>
    <source>
        <strain evidence="4 5">JJ-A5</strain>
        <plasmid evidence="5">phsl1</plasmid>
    </source>
</reference>
<dbReference type="EMBL" id="CP018222">
    <property type="protein sequence ID" value="API61344.1"/>
    <property type="molecule type" value="Genomic_DNA"/>
</dbReference>
<dbReference type="Proteomes" id="UP000182063">
    <property type="component" value="Plasmid pHSL1"/>
</dbReference>